<protein>
    <submittedName>
        <fullName evidence="1">Alpha/beta-hydrolase</fullName>
    </submittedName>
</protein>
<evidence type="ECO:0000313" key="1">
    <source>
        <dbReference type="EMBL" id="RAH42316.1"/>
    </source>
</evidence>
<dbReference type="Proteomes" id="UP000249057">
    <property type="component" value="Unassembled WGS sequence"/>
</dbReference>
<evidence type="ECO:0000313" key="2">
    <source>
        <dbReference type="Proteomes" id="UP000249057"/>
    </source>
</evidence>
<gene>
    <name evidence="1" type="ORF">BO95DRAFT_504340</name>
</gene>
<reference evidence="1" key="1">
    <citation type="submission" date="2018-02" db="EMBL/GenBank/DDBJ databases">
        <title>The genomes of Aspergillus section Nigri reveals drivers in fungal speciation.</title>
        <authorList>
            <consortium name="DOE Joint Genome Institute"/>
            <person name="Vesth T.C."/>
            <person name="Nybo J."/>
            <person name="Theobald S."/>
            <person name="Brandl J."/>
            <person name="Frisvad J.C."/>
            <person name="Nielsen K.F."/>
            <person name="Lyhne E.K."/>
            <person name="Kogle M.E."/>
            <person name="Kuo A."/>
            <person name="Riley R."/>
            <person name="Clum A."/>
            <person name="Nolan M."/>
            <person name="Lipzen A."/>
            <person name="Salamov A."/>
            <person name="Henrissat B."/>
            <person name="Wiebenga A."/>
            <person name="De vries R.P."/>
            <person name="Grigoriev I.V."/>
            <person name="Mortensen U.H."/>
            <person name="Andersen M.R."/>
            <person name="Baker S.E."/>
        </authorList>
    </citation>
    <scope>NUCLEOTIDE SEQUENCE</scope>
    <source>
        <strain evidence="1">CBS 621.78</strain>
    </source>
</reference>
<organism evidence="1 2">
    <name type="scientific">Aspergillus brunneoviolaceus CBS 621.78</name>
    <dbReference type="NCBI Taxonomy" id="1450534"/>
    <lineage>
        <taxon>Eukaryota</taxon>
        <taxon>Fungi</taxon>
        <taxon>Dikarya</taxon>
        <taxon>Ascomycota</taxon>
        <taxon>Pezizomycotina</taxon>
        <taxon>Eurotiomycetes</taxon>
        <taxon>Eurotiomycetidae</taxon>
        <taxon>Eurotiales</taxon>
        <taxon>Aspergillaceae</taxon>
        <taxon>Aspergillus</taxon>
        <taxon>Aspergillus subgen. Circumdati</taxon>
    </lineage>
</organism>
<keyword evidence="2" id="KW-1185">Reference proteome</keyword>
<sequence length="359" mass="39508">MLRSPFVLSPIIPITVEALAPNDPRVEHKKLCVEEGITYHYMVANPPTKPSATVLLLHGWPDLGMGWRYQVPCLLSLNQQVLIPDLLGYGRTSAPSSPSTYTLKRMASHIAALIRTTTDTPGAFLAWRIALYFPELVRGLVSFCIPFFPPLPFVVPLEQFVRQFPDFAYQLQLAGLYAEAAASRSPAHLRGFLRSMFGGVTSGGEPGFDVRVGVIAERLPQFGPSPLVEEEILDFYEYSRTGLHGPMNWYRTRILNGEDEVHLAEAQSTFALAIPAMIVMAGQDPALPPRLLDGQDAFFPAGLQTRVIPDASHWVLIHHPAEANNCISEFLANVLDSTVDIDLPRKPPASAPVPSSSQF</sequence>
<proteinExistence type="predicted"/>
<name>A0ACD1FZH6_9EURO</name>
<dbReference type="EMBL" id="KZ825375">
    <property type="protein sequence ID" value="RAH42316.1"/>
    <property type="molecule type" value="Genomic_DNA"/>
</dbReference>
<accession>A0ACD1FZH6</accession>